<name>A0A914AWP6_PATMI</name>
<keyword evidence="8 12" id="KW-0238">DNA-binding</keyword>
<comment type="similarity">
    <text evidence="2">Belongs to the THAP1 family.</text>
</comment>
<dbReference type="GO" id="GO:0005654">
    <property type="term" value="C:nucleoplasm"/>
    <property type="evidence" value="ECO:0007669"/>
    <property type="project" value="UniProtKB-SubCell"/>
</dbReference>
<dbReference type="Proteomes" id="UP000887568">
    <property type="component" value="Unplaced"/>
</dbReference>
<evidence type="ECO:0000256" key="2">
    <source>
        <dbReference type="ARBA" id="ARBA00006177"/>
    </source>
</evidence>
<keyword evidence="6" id="KW-0805">Transcription regulation</keyword>
<keyword evidence="5" id="KW-0862">Zinc</keyword>
<dbReference type="GO" id="GO:0008270">
    <property type="term" value="F:zinc ion binding"/>
    <property type="evidence" value="ECO:0007669"/>
    <property type="project" value="UniProtKB-KW"/>
</dbReference>
<keyword evidence="11" id="KW-0131">Cell cycle</keyword>
<evidence type="ECO:0000256" key="6">
    <source>
        <dbReference type="ARBA" id="ARBA00023015"/>
    </source>
</evidence>
<keyword evidence="10" id="KW-0539">Nucleus</keyword>
<evidence type="ECO:0000313" key="16">
    <source>
        <dbReference type="Proteomes" id="UP000887568"/>
    </source>
</evidence>
<evidence type="ECO:0000256" key="9">
    <source>
        <dbReference type="ARBA" id="ARBA00023163"/>
    </source>
</evidence>
<evidence type="ECO:0000256" key="4">
    <source>
        <dbReference type="ARBA" id="ARBA00022771"/>
    </source>
</evidence>
<organism evidence="15 16">
    <name type="scientific">Patiria miniata</name>
    <name type="common">Bat star</name>
    <name type="synonym">Asterina miniata</name>
    <dbReference type="NCBI Taxonomy" id="46514"/>
    <lineage>
        <taxon>Eukaryota</taxon>
        <taxon>Metazoa</taxon>
        <taxon>Echinodermata</taxon>
        <taxon>Eleutherozoa</taxon>
        <taxon>Asterozoa</taxon>
        <taxon>Asteroidea</taxon>
        <taxon>Valvatacea</taxon>
        <taxon>Valvatida</taxon>
        <taxon>Asterinidae</taxon>
        <taxon>Patiria</taxon>
    </lineage>
</organism>
<evidence type="ECO:0000256" key="1">
    <source>
        <dbReference type="ARBA" id="ARBA00004642"/>
    </source>
</evidence>
<dbReference type="InterPro" id="IPR006612">
    <property type="entry name" value="THAP_Znf"/>
</dbReference>
<dbReference type="PANTHER" id="PTHR46600">
    <property type="entry name" value="THAP DOMAIN-CONTAINING"/>
    <property type="match status" value="1"/>
</dbReference>
<sequence>MASATTTKKKREGSGKNCAVIGCKNTSKRLRKWKLATCELHAPETHEYCVCLQPYQMHRFPGGSSAEAVAKRQQWVKNINRLDFKPSKYSTVCSLHFFEGRPTPINPNPTINLGYNSNVHFEGHHFEPHRVDGKRKLKYNAVPLIFGEKAQQVTLSGFRPILPIPVPMPELLPANTVPHDHAYSASATPQRMPVVFPGSDSKDSNLNADEQLHADDSDTQEDMATSDSLTADSTSDNLTKMRERIKTYQAKIHQLRREKGTILKKKNRLESSMLKMFRSDQIEALSRGGMRGIQWSKETMNMARRLWQMCGSNGYEFLLQQHYPLPSVRALQRAQEEQRASPELDEVVGTSRATLLPQEMFGSGFHN</sequence>
<evidence type="ECO:0000256" key="3">
    <source>
        <dbReference type="ARBA" id="ARBA00022723"/>
    </source>
</evidence>
<evidence type="ECO:0000256" key="12">
    <source>
        <dbReference type="PROSITE-ProRule" id="PRU00309"/>
    </source>
</evidence>
<keyword evidence="9" id="KW-0804">Transcription</keyword>
<feature type="domain" description="THAP-type" evidence="14">
    <location>
        <begin position="14"/>
        <end position="146"/>
    </location>
</feature>
<evidence type="ECO:0000256" key="8">
    <source>
        <dbReference type="ARBA" id="ARBA00023125"/>
    </source>
</evidence>
<feature type="compositionally biased region" description="Low complexity" evidence="13">
    <location>
        <begin position="222"/>
        <end position="238"/>
    </location>
</feature>
<comment type="subcellular location">
    <subcellularLocation>
        <location evidence="1">Nucleus</location>
        <location evidence="1">Nucleoplasm</location>
    </subcellularLocation>
</comment>
<evidence type="ECO:0000256" key="10">
    <source>
        <dbReference type="ARBA" id="ARBA00023242"/>
    </source>
</evidence>
<dbReference type="GO" id="GO:0043565">
    <property type="term" value="F:sequence-specific DNA binding"/>
    <property type="evidence" value="ECO:0007669"/>
    <property type="project" value="InterPro"/>
</dbReference>
<proteinExistence type="inferred from homology"/>
<evidence type="ECO:0000313" key="15">
    <source>
        <dbReference type="EnsemblMetazoa" id="XP_038068147.1"/>
    </source>
</evidence>
<dbReference type="OrthoDB" id="7312725at2759"/>
<dbReference type="SUPFAM" id="SSF57716">
    <property type="entry name" value="Glucocorticoid receptor-like (DNA-binding domain)"/>
    <property type="match status" value="1"/>
</dbReference>
<evidence type="ECO:0000256" key="11">
    <source>
        <dbReference type="ARBA" id="ARBA00023306"/>
    </source>
</evidence>
<keyword evidence="3" id="KW-0479">Metal-binding</keyword>
<dbReference type="PANTHER" id="PTHR46600:SF1">
    <property type="entry name" value="THAP DOMAIN-CONTAINING PROTEIN 1"/>
    <property type="match status" value="1"/>
</dbReference>
<dbReference type="AlphaFoldDB" id="A0A914AWP6"/>
<feature type="region of interest" description="Disordered" evidence="13">
    <location>
        <begin position="182"/>
        <end position="238"/>
    </location>
</feature>
<dbReference type="EnsemblMetazoa" id="XM_038212219.1">
    <property type="protein sequence ID" value="XP_038068147.1"/>
    <property type="gene ID" value="LOC119737683"/>
</dbReference>
<evidence type="ECO:0000256" key="13">
    <source>
        <dbReference type="SAM" id="MobiDB-lite"/>
    </source>
</evidence>
<evidence type="ECO:0000256" key="5">
    <source>
        <dbReference type="ARBA" id="ARBA00022833"/>
    </source>
</evidence>
<keyword evidence="4 12" id="KW-0863">Zinc-finger</keyword>
<evidence type="ECO:0000256" key="7">
    <source>
        <dbReference type="ARBA" id="ARBA00023054"/>
    </source>
</evidence>
<keyword evidence="16" id="KW-1185">Reference proteome</keyword>
<dbReference type="Pfam" id="PF05485">
    <property type="entry name" value="THAP"/>
    <property type="match status" value="1"/>
</dbReference>
<protein>
    <recommendedName>
        <fullName evidence="14">THAP-type domain-containing protein</fullName>
    </recommendedName>
</protein>
<dbReference type="PROSITE" id="PS50950">
    <property type="entry name" value="ZF_THAP"/>
    <property type="match status" value="1"/>
</dbReference>
<dbReference type="SMART" id="SM00980">
    <property type="entry name" value="THAP"/>
    <property type="match status" value="1"/>
</dbReference>
<dbReference type="InterPro" id="IPR026516">
    <property type="entry name" value="THAP1/10"/>
</dbReference>
<reference evidence="15" key="1">
    <citation type="submission" date="2022-11" db="UniProtKB">
        <authorList>
            <consortium name="EnsemblMetazoa"/>
        </authorList>
    </citation>
    <scope>IDENTIFICATION</scope>
</reference>
<evidence type="ECO:0000259" key="14">
    <source>
        <dbReference type="PROSITE" id="PS50950"/>
    </source>
</evidence>
<keyword evidence="7" id="KW-0175">Coiled coil</keyword>
<dbReference type="GeneID" id="119737683"/>
<accession>A0A914AWP6</accession>
<dbReference type="RefSeq" id="XP_038068147.1">
    <property type="nucleotide sequence ID" value="XM_038212219.1"/>
</dbReference>